<keyword evidence="1 3" id="KW-0210">Decarboxylase</keyword>
<evidence type="ECO:0000256" key="2">
    <source>
        <dbReference type="ARBA" id="ARBA00023239"/>
    </source>
</evidence>
<evidence type="ECO:0000256" key="1">
    <source>
        <dbReference type="ARBA" id="ARBA00022793"/>
    </source>
</evidence>
<protein>
    <recommendedName>
        <fullName evidence="4">Amidohydrolase-related domain-containing protein</fullName>
    </recommendedName>
</protein>
<evidence type="ECO:0000256" key="3">
    <source>
        <dbReference type="RuleBase" id="RU366045"/>
    </source>
</evidence>
<name>A0A8H5HTF0_9AGAR</name>
<dbReference type="Proteomes" id="UP000518752">
    <property type="component" value="Unassembled WGS sequence"/>
</dbReference>
<dbReference type="InterPro" id="IPR032466">
    <property type="entry name" value="Metal_Hydrolase"/>
</dbReference>
<dbReference type="Pfam" id="PF04909">
    <property type="entry name" value="Amidohydro_2"/>
    <property type="match status" value="1"/>
</dbReference>
<reference evidence="5 6" key="1">
    <citation type="journal article" date="2020" name="ISME J.">
        <title>Uncovering the hidden diversity of litter-decomposition mechanisms in mushroom-forming fungi.</title>
        <authorList>
            <person name="Floudas D."/>
            <person name="Bentzer J."/>
            <person name="Ahren D."/>
            <person name="Johansson T."/>
            <person name="Persson P."/>
            <person name="Tunlid A."/>
        </authorList>
    </citation>
    <scope>NUCLEOTIDE SEQUENCE [LARGE SCALE GENOMIC DNA]</scope>
    <source>
        <strain evidence="5 6">CBS 406.79</strain>
    </source>
</reference>
<keyword evidence="6" id="KW-1185">Reference proteome</keyword>
<evidence type="ECO:0000313" key="5">
    <source>
        <dbReference type="EMBL" id="KAF5389143.1"/>
    </source>
</evidence>
<dbReference type="GO" id="GO:0005829">
    <property type="term" value="C:cytosol"/>
    <property type="evidence" value="ECO:0007669"/>
    <property type="project" value="TreeGrafter"/>
</dbReference>
<keyword evidence="2 3" id="KW-0456">Lyase</keyword>
<dbReference type="InterPro" id="IPR006680">
    <property type="entry name" value="Amidohydro-rel"/>
</dbReference>
<evidence type="ECO:0000313" key="6">
    <source>
        <dbReference type="Proteomes" id="UP000518752"/>
    </source>
</evidence>
<dbReference type="PANTHER" id="PTHR21240:SF30">
    <property type="entry name" value="AMIDOHYDROLASE-RELATED DOMAIN-CONTAINING PROTEIN-RELATED"/>
    <property type="match status" value="1"/>
</dbReference>
<dbReference type="GO" id="GO:0019748">
    <property type="term" value="P:secondary metabolic process"/>
    <property type="evidence" value="ECO:0007669"/>
    <property type="project" value="TreeGrafter"/>
</dbReference>
<dbReference type="Gene3D" id="3.20.20.140">
    <property type="entry name" value="Metal-dependent hydrolases"/>
    <property type="match status" value="1"/>
</dbReference>
<feature type="domain" description="Amidohydrolase-related" evidence="4">
    <location>
        <begin position="66"/>
        <end position="314"/>
    </location>
</feature>
<dbReference type="InterPro" id="IPR032465">
    <property type="entry name" value="ACMSD"/>
</dbReference>
<organism evidence="5 6">
    <name type="scientific">Collybiopsis confluens</name>
    <dbReference type="NCBI Taxonomy" id="2823264"/>
    <lineage>
        <taxon>Eukaryota</taxon>
        <taxon>Fungi</taxon>
        <taxon>Dikarya</taxon>
        <taxon>Basidiomycota</taxon>
        <taxon>Agaricomycotina</taxon>
        <taxon>Agaricomycetes</taxon>
        <taxon>Agaricomycetidae</taxon>
        <taxon>Agaricales</taxon>
        <taxon>Marasmiineae</taxon>
        <taxon>Omphalotaceae</taxon>
        <taxon>Collybiopsis</taxon>
    </lineage>
</organism>
<dbReference type="OrthoDB" id="432010at2759"/>
<evidence type="ECO:0000259" key="4">
    <source>
        <dbReference type="Pfam" id="PF04909"/>
    </source>
</evidence>
<dbReference type="AlphaFoldDB" id="A0A8H5HTF0"/>
<dbReference type="EMBL" id="JAACJN010000024">
    <property type="protein sequence ID" value="KAF5389143.1"/>
    <property type="molecule type" value="Genomic_DNA"/>
</dbReference>
<sequence>MSSSLPPIITLEEHYISPRFLDETDSLLSRFLPPLQNLGEQRLAALDAGSVTLQVLSHVPIETPSAEIARSTNDELYTAIQKHPKRLAAFSILPMGDPHAAADELTRTTKDFHFLGALINNHLNGRFYDDPFFWPVFERAQELDVPIYLHPTFPANNTKSQYEGNYPSSTAFWLGSGAWGWHADTGLHVLRLFASGLFDKFPRVKIVIGHMGELLPFQLDCIIPMSQGWGQQERGLRQVWKENIWVTTSAMFSLAPFACLLKVTPVDHIMYSVDYPFASNETGKKFLEEVRESGLLDAEEFEGFTYRNAERLLKVQVL</sequence>
<dbReference type="GO" id="GO:0016787">
    <property type="term" value="F:hydrolase activity"/>
    <property type="evidence" value="ECO:0007669"/>
    <property type="project" value="InterPro"/>
</dbReference>
<dbReference type="GO" id="GO:0016831">
    <property type="term" value="F:carboxy-lyase activity"/>
    <property type="evidence" value="ECO:0007669"/>
    <property type="project" value="UniProtKB-KW"/>
</dbReference>
<proteinExistence type="inferred from homology"/>
<gene>
    <name evidence="5" type="ORF">D9757_004981</name>
</gene>
<comment type="caution">
    <text evidence="5">The sequence shown here is derived from an EMBL/GenBank/DDBJ whole genome shotgun (WGS) entry which is preliminary data.</text>
</comment>
<comment type="similarity">
    <text evidence="3">Belongs to the metallo-dependent hydrolases superfamily.</text>
</comment>
<dbReference type="SUPFAM" id="SSF51556">
    <property type="entry name" value="Metallo-dependent hydrolases"/>
    <property type="match status" value="1"/>
</dbReference>
<accession>A0A8H5HTF0</accession>
<dbReference type="PANTHER" id="PTHR21240">
    <property type="entry name" value="2-AMINO-3-CARBOXYLMUCONATE-6-SEMIALDEHYDE DECARBOXYLASE"/>
    <property type="match status" value="1"/>
</dbReference>